<evidence type="ECO:0000313" key="3">
    <source>
        <dbReference type="Proteomes" id="UP001596174"/>
    </source>
</evidence>
<evidence type="ECO:0000259" key="1">
    <source>
        <dbReference type="Pfam" id="PF13349"/>
    </source>
</evidence>
<reference evidence="3" key="1">
    <citation type="journal article" date="2019" name="Int. J. Syst. Evol. Microbiol.">
        <title>The Global Catalogue of Microorganisms (GCM) 10K type strain sequencing project: providing services to taxonomists for standard genome sequencing and annotation.</title>
        <authorList>
            <consortium name="The Broad Institute Genomics Platform"/>
            <consortium name="The Broad Institute Genome Sequencing Center for Infectious Disease"/>
            <person name="Wu L."/>
            <person name="Ma J."/>
        </authorList>
    </citation>
    <scope>NUCLEOTIDE SEQUENCE [LARGE SCALE GENOMIC DNA]</scope>
    <source>
        <strain evidence="3">JCM 4816</strain>
    </source>
</reference>
<dbReference type="EMBL" id="JBHSQJ010000108">
    <property type="protein sequence ID" value="MFC5910305.1"/>
    <property type="molecule type" value="Genomic_DNA"/>
</dbReference>
<protein>
    <submittedName>
        <fullName evidence="2">DUF4097 family beta strand repeat-containing protein</fullName>
    </submittedName>
</protein>
<dbReference type="Pfam" id="PF13349">
    <property type="entry name" value="DUF4097"/>
    <property type="match status" value="1"/>
</dbReference>
<dbReference type="InterPro" id="IPR025164">
    <property type="entry name" value="Toastrack_DUF4097"/>
</dbReference>
<evidence type="ECO:0000313" key="2">
    <source>
        <dbReference type="EMBL" id="MFC5910305.1"/>
    </source>
</evidence>
<organism evidence="2 3">
    <name type="scientific">Streptacidiphilus monticola</name>
    <dbReference type="NCBI Taxonomy" id="2161674"/>
    <lineage>
        <taxon>Bacteria</taxon>
        <taxon>Bacillati</taxon>
        <taxon>Actinomycetota</taxon>
        <taxon>Actinomycetes</taxon>
        <taxon>Kitasatosporales</taxon>
        <taxon>Streptomycetaceae</taxon>
        <taxon>Streptacidiphilus</taxon>
    </lineage>
</organism>
<dbReference type="RefSeq" id="WP_380587233.1">
    <property type="nucleotide sequence ID" value="NZ_JBHSQJ010000108.1"/>
</dbReference>
<gene>
    <name evidence="2" type="ORF">ACFP3V_24170</name>
</gene>
<keyword evidence="3" id="KW-1185">Reference proteome</keyword>
<name>A0ABW1G6C9_9ACTN</name>
<accession>A0ABW1G6C9</accession>
<dbReference type="Proteomes" id="UP001596174">
    <property type="component" value="Unassembled WGS sequence"/>
</dbReference>
<sequence length="247" mass="25469">MSDNGRPTRAGSHRGAWLLLAAVMTAVIAADTALLVVPAIAAQDEDHQRSWHGAITAVEIDGGSAGVTLRSGRSGQARVTEHLHWTYRKPRVEQTLEGGVLRLSVHCDDVPVPGASCDVNLDLRIPRDAAVRVDVSSGAVEARDLAGDLSVRLDTGPIDGYGLLAAHVEARTVSGPIDLTFADAPKDVSATAVDGPVDVSVPQGSHYAVTATSTVGGASVDDGLDSPGATARITAKAVNGPVDVSWH</sequence>
<proteinExistence type="predicted"/>
<comment type="caution">
    <text evidence="2">The sequence shown here is derived from an EMBL/GenBank/DDBJ whole genome shotgun (WGS) entry which is preliminary data.</text>
</comment>
<feature type="domain" description="DUF4097" evidence="1">
    <location>
        <begin position="105"/>
        <end position="222"/>
    </location>
</feature>